<sequence length="108" mass="10505">MFSKLAIIASLAALVASVPAPHGGECNSGPVQCCNSLSTAGDPAFADQLGLLGINIQDPNVPIGVTCTPVTVFGIQGGSSSCNGETVCCDTEGNGGIAVGCVPVNANA</sequence>
<feature type="signal peptide" evidence="6">
    <location>
        <begin position="1"/>
        <end position="17"/>
    </location>
</feature>
<dbReference type="VEuPathDB" id="FungiDB:BD410DRAFT_829716"/>
<keyword evidence="4 6" id="KW-0964">Secreted</keyword>
<evidence type="ECO:0000256" key="4">
    <source>
        <dbReference type="ARBA" id="ARBA00022525"/>
    </source>
</evidence>
<reference evidence="7 8" key="1">
    <citation type="submission" date="2018-06" db="EMBL/GenBank/DDBJ databases">
        <title>A transcriptomic atlas of mushroom development highlights an independent origin of complex multicellularity.</title>
        <authorList>
            <consortium name="DOE Joint Genome Institute"/>
            <person name="Krizsan K."/>
            <person name="Almasi E."/>
            <person name="Merenyi Z."/>
            <person name="Sahu N."/>
            <person name="Viragh M."/>
            <person name="Koszo T."/>
            <person name="Mondo S."/>
            <person name="Kiss B."/>
            <person name="Balint B."/>
            <person name="Kues U."/>
            <person name="Barry K."/>
            <person name="Hegedus J.C."/>
            <person name="Henrissat B."/>
            <person name="Johnson J."/>
            <person name="Lipzen A."/>
            <person name="Ohm R."/>
            <person name="Nagy I."/>
            <person name="Pangilinan J."/>
            <person name="Yan J."/>
            <person name="Xiong Y."/>
            <person name="Grigoriev I.V."/>
            <person name="Hibbett D.S."/>
            <person name="Nagy L.G."/>
        </authorList>
    </citation>
    <scope>NUCLEOTIDE SEQUENCE [LARGE SCALE GENOMIC DNA]</scope>
    <source>
        <strain evidence="7 8">SZMC22713</strain>
    </source>
</reference>
<keyword evidence="6" id="KW-0732">Signal</keyword>
<protein>
    <recommendedName>
        <fullName evidence="6">Hydrophobin</fullName>
    </recommendedName>
</protein>
<dbReference type="Pfam" id="PF01185">
    <property type="entry name" value="Hydrophobin"/>
    <property type="match status" value="1"/>
</dbReference>
<keyword evidence="3 6" id="KW-0134">Cell wall</keyword>
<proteinExistence type="inferred from homology"/>
<dbReference type="GO" id="GO:0005199">
    <property type="term" value="F:structural constituent of cell wall"/>
    <property type="evidence" value="ECO:0007669"/>
    <property type="project" value="InterPro"/>
</dbReference>
<dbReference type="CDD" id="cd23507">
    <property type="entry name" value="hydrophobin_I"/>
    <property type="match status" value="1"/>
</dbReference>
<evidence type="ECO:0000313" key="8">
    <source>
        <dbReference type="Proteomes" id="UP000294933"/>
    </source>
</evidence>
<keyword evidence="8" id="KW-1185">Reference proteome</keyword>
<name>A0A4Y7PYJ4_9AGAM</name>
<evidence type="ECO:0000313" key="7">
    <source>
        <dbReference type="EMBL" id="TDL20473.1"/>
    </source>
</evidence>
<comment type="similarity">
    <text evidence="2 6">Belongs to the fungal hydrophobin family.</text>
</comment>
<dbReference type="OrthoDB" id="4225815at2759"/>
<feature type="chain" id="PRO_5021505161" description="Hydrophobin" evidence="6">
    <location>
        <begin position="18"/>
        <end position="108"/>
    </location>
</feature>
<dbReference type="EMBL" id="ML170188">
    <property type="protein sequence ID" value="TDL20473.1"/>
    <property type="molecule type" value="Genomic_DNA"/>
</dbReference>
<organism evidence="7 8">
    <name type="scientific">Rickenella mellea</name>
    <dbReference type="NCBI Taxonomy" id="50990"/>
    <lineage>
        <taxon>Eukaryota</taxon>
        <taxon>Fungi</taxon>
        <taxon>Dikarya</taxon>
        <taxon>Basidiomycota</taxon>
        <taxon>Agaricomycotina</taxon>
        <taxon>Agaricomycetes</taxon>
        <taxon>Hymenochaetales</taxon>
        <taxon>Rickenellaceae</taxon>
        <taxon>Rickenella</taxon>
    </lineage>
</organism>
<evidence type="ECO:0000256" key="2">
    <source>
        <dbReference type="ARBA" id="ARBA00010446"/>
    </source>
</evidence>
<dbReference type="Proteomes" id="UP000294933">
    <property type="component" value="Unassembled WGS sequence"/>
</dbReference>
<dbReference type="STRING" id="50990.A0A4Y7PYJ4"/>
<evidence type="ECO:0000256" key="3">
    <source>
        <dbReference type="ARBA" id="ARBA00022512"/>
    </source>
</evidence>
<dbReference type="InterPro" id="IPR001338">
    <property type="entry name" value="Class_I_Hydrophobin"/>
</dbReference>
<dbReference type="AlphaFoldDB" id="A0A4Y7PYJ4"/>
<evidence type="ECO:0000256" key="1">
    <source>
        <dbReference type="ARBA" id="ARBA00004191"/>
    </source>
</evidence>
<dbReference type="GO" id="GO:0009277">
    <property type="term" value="C:fungal-type cell wall"/>
    <property type="evidence" value="ECO:0007669"/>
    <property type="project" value="InterPro"/>
</dbReference>
<accession>A0A4Y7PYJ4</accession>
<gene>
    <name evidence="7" type="ORF">BD410DRAFT_829716</name>
</gene>
<dbReference type="SMART" id="SM00075">
    <property type="entry name" value="HYDRO"/>
    <property type="match status" value="1"/>
</dbReference>
<keyword evidence="5 6" id="KW-1015">Disulfide bond</keyword>
<comment type="subcellular location">
    <subcellularLocation>
        <location evidence="1 6">Secreted</location>
        <location evidence="1 6">Cell wall</location>
    </subcellularLocation>
</comment>
<evidence type="ECO:0000256" key="6">
    <source>
        <dbReference type="RuleBase" id="RU365009"/>
    </source>
</evidence>
<evidence type="ECO:0000256" key="5">
    <source>
        <dbReference type="ARBA" id="ARBA00023157"/>
    </source>
</evidence>